<accession>C1E5K2</accession>
<gene>
    <name evidence="1" type="ORF">MICPUN_73114</name>
</gene>
<dbReference type="PANTHER" id="PTHR36061">
    <property type="match status" value="1"/>
</dbReference>
<feature type="non-terminal residue" evidence="1">
    <location>
        <position position="1"/>
    </location>
</feature>
<keyword evidence="2" id="KW-1185">Reference proteome</keyword>
<dbReference type="InterPro" id="IPR022203">
    <property type="entry name" value="DUF3727"/>
</dbReference>
<dbReference type="KEGG" id="mis:MICPUN_73114"/>
<dbReference type="OrthoDB" id="1918611at2759"/>
<evidence type="ECO:0000313" key="1">
    <source>
        <dbReference type="EMBL" id="ACO63270.1"/>
    </source>
</evidence>
<dbReference type="RefSeq" id="XP_002502012.1">
    <property type="nucleotide sequence ID" value="XM_002501966.1"/>
</dbReference>
<reference evidence="1 2" key="1">
    <citation type="journal article" date="2009" name="Science">
        <title>Green evolution and dynamic adaptations revealed by genomes of the marine picoeukaryotes Micromonas.</title>
        <authorList>
            <person name="Worden A.Z."/>
            <person name="Lee J.H."/>
            <person name="Mock T."/>
            <person name="Rouze P."/>
            <person name="Simmons M.P."/>
            <person name="Aerts A.L."/>
            <person name="Allen A.E."/>
            <person name="Cuvelier M.L."/>
            <person name="Derelle E."/>
            <person name="Everett M.V."/>
            <person name="Foulon E."/>
            <person name="Grimwood J."/>
            <person name="Gundlach H."/>
            <person name="Henrissat B."/>
            <person name="Napoli C."/>
            <person name="McDonald S.M."/>
            <person name="Parker M.S."/>
            <person name="Rombauts S."/>
            <person name="Salamov A."/>
            <person name="Von Dassow P."/>
            <person name="Badger J.H."/>
            <person name="Coutinho P.M."/>
            <person name="Demir E."/>
            <person name="Dubchak I."/>
            <person name="Gentemann C."/>
            <person name="Eikrem W."/>
            <person name="Gready J.E."/>
            <person name="John U."/>
            <person name="Lanier W."/>
            <person name="Lindquist E.A."/>
            <person name="Lucas S."/>
            <person name="Mayer K.F."/>
            <person name="Moreau H."/>
            <person name="Not F."/>
            <person name="Otillar R."/>
            <person name="Panaud O."/>
            <person name="Pangilinan J."/>
            <person name="Paulsen I."/>
            <person name="Piegu B."/>
            <person name="Poliakov A."/>
            <person name="Robbens S."/>
            <person name="Schmutz J."/>
            <person name="Toulza E."/>
            <person name="Wyss T."/>
            <person name="Zelensky A."/>
            <person name="Zhou K."/>
            <person name="Armbrust E.V."/>
            <person name="Bhattacharya D."/>
            <person name="Goodenough U.W."/>
            <person name="Van de Peer Y."/>
            <person name="Grigoriev I.V."/>
        </authorList>
    </citation>
    <scope>NUCLEOTIDE SEQUENCE [LARGE SCALE GENOMIC DNA]</scope>
    <source>
        <strain evidence="2">RCC299 / NOUM17</strain>
    </source>
</reference>
<dbReference type="InParanoid" id="C1E5K2"/>
<name>C1E5K2_MICCC</name>
<dbReference type="eggNOG" id="ENOG502QW8E">
    <property type="taxonomic scope" value="Eukaryota"/>
</dbReference>
<dbReference type="Pfam" id="PF12527">
    <property type="entry name" value="DUF3727"/>
    <property type="match status" value="1"/>
</dbReference>
<feature type="non-terminal residue" evidence="1">
    <location>
        <position position="170"/>
    </location>
</feature>
<proteinExistence type="predicted"/>
<dbReference type="AlphaFoldDB" id="C1E5K2"/>
<organism evidence="1 2">
    <name type="scientific">Micromonas commoda (strain RCC299 / NOUM17 / CCMP2709)</name>
    <name type="common">Picoplanktonic green alga</name>
    <dbReference type="NCBI Taxonomy" id="296587"/>
    <lineage>
        <taxon>Eukaryota</taxon>
        <taxon>Viridiplantae</taxon>
        <taxon>Chlorophyta</taxon>
        <taxon>Mamiellophyceae</taxon>
        <taxon>Mamiellales</taxon>
        <taxon>Mamiellaceae</taxon>
        <taxon>Micromonas</taxon>
    </lineage>
</organism>
<dbReference type="Proteomes" id="UP000002009">
    <property type="component" value="Chromosome 5"/>
</dbReference>
<sequence>LVTVVEPETNRTLLCMLRRRFKLGDGQERCLCLPLDHPIDVLRGEGLDETEDLSDIGDDELAAILPDMSMELAKKGMLLQRSAFCMTVRGAVRFNETDTLVMDTGGDEESEGVEVATFQSGGSKYLVYAPMNPVLLVTKEDPGTGEHTVMFDEEMDDDVLEENMAAVEEE</sequence>
<dbReference type="PANTHER" id="PTHR36061:SF3">
    <property type="entry name" value="OS04G0692200 PROTEIN"/>
    <property type="match status" value="1"/>
</dbReference>
<dbReference type="GeneID" id="8243675"/>
<dbReference type="FunCoup" id="C1E5K2">
    <property type="interactions" value="283"/>
</dbReference>
<dbReference type="OMA" id="YLVYAPM"/>
<protein>
    <submittedName>
        <fullName evidence="1">Uncharacterized protein</fullName>
    </submittedName>
</protein>
<dbReference type="EMBL" id="CP001326">
    <property type="protein sequence ID" value="ACO63270.1"/>
    <property type="molecule type" value="Genomic_DNA"/>
</dbReference>
<evidence type="ECO:0000313" key="2">
    <source>
        <dbReference type="Proteomes" id="UP000002009"/>
    </source>
</evidence>